<reference evidence="4" key="1">
    <citation type="submission" date="2023-04" db="EMBL/GenBank/DDBJ databases">
        <title>Complete genome sequence of Temperatibacter marinus.</title>
        <authorList>
            <person name="Rong J.-C."/>
            <person name="Yi M.-L."/>
            <person name="Zhao Q."/>
        </authorList>
    </citation>
    <scope>NUCLEOTIDE SEQUENCE</scope>
    <source>
        <strain evidence="4">NBRC 110045</strain>
    </source>
</reference>
<evidence type="ECO:0000313" key="5">
    <source>
        <dbReference type="Proteomes" id="UP001268683"/>
    </source>
</evidence>
<evidence type="ECO:0000259" key="3">
    <source>
        <dbReference type="Pfam" id="PF05170"/>
    </source>
</evidence>
<dbReference type="PANTHER" id="PTHR30441:SF4">
    <property type="entry name" value="PROTEIN ASMA"/>
    <property type="match status" value="1"/>
</dbReference>
<dbReference type="Pfam" id="PF05170">
    <property type="entry name" value="AsmA"/>
    <property type="match status" value="2"/>
</dbReference>
<proteinExistence type="predicted"/>
<gene>
    <name evidence="4" type="ORF">QGN29_00475</name>
</gene>
<dbReference type="RefSeq" id="WP_310798674.1">
    <property type="nucleotide sequence ID" value="NZ_CP123872.1"/>
</dbReference>
<name>A0AA52EDQ9_9PROT</name>
<keyword evidence="5" id="KW-1185">Reference proteome</keyword>
<evidence type="ECO:0000256" key="1">
    <source>
        <dbReference type="SAM" id="MobiDB-lite"/>
    </source>
</evidence>
<accession>A0AA52EDQ9</accession>
<dbReference type="AlphaFoldDB" id="A0AA52EDQ9"/>
<keyword evidence="2" id="KW-0472">Membrane</keyword>
<dbReference type="PANTHER" id="PTHR30441">
    <property type="entry name" value="DUF748 DOMAIN-CONTAINING PROTEIN"/>
    <property type="match status" value="1"/>
</dbReference>
<protein>
    <submittedName>
        <fullName evidence="4">AsmA family protein</fullName>
    </submittedName>
</protein>
<dbReference type="Proteomes" id="UP001268683">
    <property type="component" value="Chromosome"/>
</dbReference>
<dbReference type="KEGG" id="tmk:QGN29_00475"/>
<dbReference type="InterPro" id="IPR052894">
    <property type="entry name" value="AsmA-related"/>
</dbReference>
<evidence type="ECO:0000256" key="2">
    <source>
        <dbReference type="SAM" id="Phobius"/>
    </source>
</evidence>
<sequence>MKVRIRHIIGMTIVLAIAGALLLPSLINWNSYRDVIENLMQEQLGSRVTLSGDIQATLLPYPRITANDVKVEVVGNVKAIDMLLAPVPLLQGDIIPVDMTLTGAKVSVQEQENGKWTLGDVEETVGEQSFISPALGRLKISNSTISFVTLSNYVQQIAIRSLTFEEREDTNSKTITALILTNDVPITLAAKFQPVGTMGNMSARLEAGLPGGRLLFSGRVNNQFHPLLGRISFKGDRLDTAVNNLLDVTAQSATLAGASVPFDFDLRVEQEADIFRAKSFAFSLIDTPGSASFEYSANKGLSGQVKFGVIDLPMLSGFSLSVEEQLNHALKSVSLDVLVQGLQGEEETLKQLSMQLVLSGDQIEITAFKALLPGVTDLSLDGHYHLVDENFKGNLSLQSADAKSFFGWIGVEGIEQVEAGRLATFEIYNTALEVAKNSWQLSDVNGLLDATKFKGHASGDRQEKTLQHLDISLDSLNFDPYMTTLFTEKIGLEKRLGLLPHSFNFKTDRLYFEGRKYEKVKVIAERQQSQIKIDRLSMDIEGEGQVSLAGLIDISGEKKAPVDVHFQSSNLKPSFVKTYMPLAPLFGQIFIPGADYTGENLSFSASLTGDYDKASLALNISSTEGDLTLTGDVIGGTSFLDYSLEGKWKQTDIRQQLSGLRLQGLHAGVAANLSLNLNKKGAVVSGAAVGHISDVPVDITYSKEADQLSGQLNIGAFKPTQFFGRKWGEALPFIEASVSSLSTDFLYQNNTLSIMNLKAAAASYELSGEGDVMVPQSGQAQYNLTLNFDRLDVYPVGFSAEDGGEFSAKPFTEITLPFLKGYAAVTAKNVRLFGQRFDTLSFKVEQSVQHNLTKAELAIVDFKAERVGLDDYVEATFLYQINKKERAFDVTVKDPTFETVSSFQNASPFIGTTLDLNVSLKGSGSSPHALVSSLKGSINFAATQGEVSGFDLGALSWAARTEAEYAQYLSKSKQWHMLGNTDFERLKTSMIVDGGVALLEEASITGGWGTLSGSGQVNLAALTTTMAGKVKFGALPETVTLEGSASGSLARPVVRVNSQILDAFVLDRVQQDRRSKIREVLSQTKGLSPVMMVFQAILPSLRQKQKIYLEAMKQQLRDAPVSKEDSAVSEEGSADPVVGSDH</sequence>
<dbReference type="GO" id="GO:0090313">
    <property type="term" value="P:regulation of protein targeting to membrane"/>
    <property type="evidence" value="ECO:0007669"/>
    <property type="project" value="TreeGrafter"/>
</dbReference>
<feature type="domain" description="AsmA" evidence="3">
    <location>
        <begin position="5"/>
        <end position="120"/>
    </location>
</feature>
<keyword evidence="2" id="KW-1133">Transmembrane helix</keyword>
<dbReference type="GO" id="GO:0005886">
    <property type="term" value="C:plasma membrane"/>
    <property type="evidence" value="ECO:0007669"/>
    <property type="project" value="TreeGrafter"/>
</dbReference>
<feature type="domain" description="AsmA" evidence="3">
    <location>
        <begin position="912"/>
        <end position="997"/>
    </location>
</feature>
<organism evidence="4 5">
    <name type="scientific">Temperatibacter marinus</name>
    <dbReference type="NCBI Taxonomy" id="1456591"/>
    <lineage>
        <taxon>Bacteria</taxon>
        <taxon>Pseudomonadati</taxon>
        <taxon>Pseudomonadota</taxon>
        <taxon>Alphaproteobacteria</taxon>
        <taxon>Kordiimonadales</taxon>
        <taxon>Temperatibacteraceae</taxon>
        <taxon>Temperatibacter</taxon>
    </lineage>
</organism>
<evidence type="ECO:0000313" key="4">
    <source>
        <dbReference type="EMBL" id="WND02835.1"/>
    </source>
</evidence>
<feature type="transmembrane region" description="Helical" evidence="2">
    <location>
        <begin position="7"/>
        <end position="27"/>
    </location>
</feature>
<feature type="region of interest" description="Disordered" evidence="1">
    <location>
        <begin position="1118"/>
        <end position="1142"/>
    </location>
</feature>
<keyword evidence="2" id="KW-0812">Transmembrane</keyword>
<dbReference type="InterPro" id="IPR007844">
    <property type="entry name" value="AsmA"/>
</dbReference>
<dbReference type="EMBL" id="CP123872">
    <property type="protein sequence ID" value="WND02835.1"/>
    <property type="molecule type" value="Genomic_DNA"/>
</dbReference>